<evidence type="ECO:0000256" key="1">
    <source>
        <dbReference type="ARBA" id="ARBA00022649"/>
    </source>
</evidence>
<proteinExistence type="predicted"/>
<evidence type="ECO:0000313" key="3">
    <source>
        <dbReference type="EMBL" id="QNP45784.1"/>
    </source>
</evidence>
<accession>A0ABX6T7F6</accession>
<name>A0ABX6T7F6_9SPHN</name>
<keyword evidence="1" id="KW-1277">Toxin-antitoxin system</keyword>
<dbReference type="InterPro" id="IPR014795">
    <property type="entry name" value="TacA_1-like"/>
</dbReference>
<dbReference type="EMBL" id="CP060782">
    <property type="protein sequence ID" value="QNP45784.1"/>
    <property type="molecule type" value="Genomic_DNA"/>
</dbReference>
<sequence length="56" mass="6308">MKQKKAKSGPGNDPLDRVNFVLDEQQGEEFTDLLANPPAPTQKLKDLMARKAPWED</sequence>
<feature type="compositionally biased region" description="Basic and acidic residues" evidence="2">
    <location>
        <begin position="43"/>
        <end position="56"/>
    </location>
</feature>
<dbReference type="Pfam" id="PF08681">
    <property type="entry name" value="TacA1"/>
    <property type="match status" value="1"/>
</dbReference>
<feature type="region of interest" description="Disordered" evidence="2">
    <location>
        <begin position="33"/>
        <end position="56"/>
    </location>
</feature>
<evidence type="ECO:0000256" key="2">
    <source>
        <dbReference type="SAM" id="MobiDB-lite"/>
    </source>
</evidence>
<protein>
    <submittedName>
        <fullName evidence="3">DUF1778 domain-containing protein</fullName>
    </submittedName>
</protein>
<gene>
    <name evidence="3" type="ORF">H9L14_00125</name>
</gene>
<evidence type="ECO:0000313" key="4">
    <source>
        <dbReference type="Proteomes" id="UP000516105"/>
    </source>
</evidence>
<keyword evidence="4" id="KW-1185">Reference proteome</keyword>
<dbReference type="Proteomes" id="UP000516105">
    <property type="component" value="Chromosome"/>
</dbReference>
<organism evidence="3 4">
    <name type="scientific">Sphingomonas sediminicola</name>
    <dbReference type="NCBI Taxonomy" id="386874"/>
    <lineage>
        <taxon>Bacteria</taxon>
        <taxon>Pseudomonadati</taxon>
        <taxon>Pseudomonadota</taxon>
        <taxon>Alphaproteobacteria</taxon>
        <taxon>Sphingomonadales</taxon>
        <taxon>Sphingomonadaceae</taxon>
        <taxon>Sphingomonas</taxon>
    </lineage>
</organism>
<dbReference type="Gene3D" id="1.20.5.780">
    <property type="entry name" value="Single helix bin"/>
    <property type="match status" value="1"/>
</dbReference>
<reference evidence="3 4" key="1">
    <citation type="submission" date="2020-08" db="EMBL/GenBank/DDBJ databases">
        <title>Genome sequence of Sphingomonas sediminicola KACC 15039T.</title>
        <authorList>
            <person name="Hyun D.-W."/>
            <person name="Bae J.-W."/>
        </authorList>
    </citation>
    <scope>NUCLEOTIDE SEQUENCE [LARGE SCALE GENOMIC DNA]</scope>
    <source>
        <strain evidence="3 4">KACC 15039</strain>
    </source>
</reference>
<dbReference type="RefSeq" id="WP_187708737.1">
    <property type="nucleotide sequence ID" value="NZ_CP060782.1"/>
</dbReference>